<dbReference type="Gene3D" id="3.30.70.100">
    <property type="match status" value="1"/>
</dbReference>
<accession>A0A4D6ML61</accession>
<protein>
    <recommendedName>
        <fullName evidence="4">HMA domain-containing protein</fullName>
    </recommendedName>
</protein>
<proteinExistence type="predicted"/>
<sequence>MKRIVIKVQVESERCRRKVLTVAAKSQGVRSLSLEGENRDQVVVTGDGVDAVKLTNQLRKNFYTTLISVEDMEEDEEEDEEEEEEDEEATPKENSSPPCPICTTYLQRCPLCTSFLPPSPMRSYVVYDSDTNSCTVV</sequence>
<dbReference type="InterPro" id="IPR042885">
    <property type="entry name" value="HIPP47/16"/>
</dbReference>
<dbReference type="PANTHER" id="PTHR46932:SF12">
    <property type="entry name" value="HEAVY METAL-ASSOCIATED ISOPRENYLATED PLANT PROTEIN 47"/>
    <property type="match status" value="1"/>
</dbReference>
<evidence type="ECO:0000313" key="3">
    <source>
        <dbReference type="Proteomes" id="UP000501690"/>
    </source>
</evidence>
<dbReference type="AlphaFoldDB" id="A0A4D6ML61"/>
<evidence type="ECO:0008006" key="4">
    <source>
        <dbReference type="Google" id="ProtNLM"/>
    </source>
</evidence>
<feature type="region of interest" description="Disordered" evidence="1">
    <location>
        <begin position="67"/>
        <end position="99"/>
    </location>
</feature>
<reference evidence="2 3" key="1">
    <citation type="submission" date="2019-04" db="EMBL/GenBank/DDBJ databases">
        <title>An improved genome assembly and genetic linkage map for asparagus bean, Vigna unguiculata ssp. sesquipedialis.</title>
        <authorList>
            <person name="Xia Q."/>
            <person name="Zhang R."/>
            <person name="Dong Y."/>
        </authorList>
    </citation>
    <scope>NUCLEOTIDE SEQUENCE [LARGE SCALE GENOMIC DNA]</scope>
    <source>
        <tissue evidence="2">Leaf</tissue>
    </source>
</reference>
<dbReference type="Proteomes" id="UP000501690">
    <property type="component" value="Linkage Group LG7"/>
</dbReference>
<dbReference type="EMBL" id="CP039351">
    <property type="protein sequence ID" value="QCE01421.1"/>
    <property type="molecule type" value="Genomic_DNA"/>
</dbReference>
<dbReference type="PANTHER" id="PTHR46932">
    <property type="entry name" value="HEAVY METAL-ASSOCIATED ISOPRENYLATED PLANT PROTEIN 47"/>
    <property type="match status" value="1"/>
</dbReference>
<organism evidence="2 3">
    <name type="scientific">Vigna unguiculata</name>
    <name type="common">Cowpea</name>
    <dbReference type="NCBI Taxonomy" id="3917"/>
    <lineage>
        <taxon>Eukaryota</taxon>
        <taxon>Viridiplantae</taxon>
        <taxon>Streptophyta</taxon>
        <taxon>Embryophyta</taxon>
        <taxon>Tracheophyta</taxon>
        <taxon>Spermatophyta</taxon>
        <taxon>Magnoliopsida</taxon>
        <taxon>eudicotyledons</taxon>
        <taxon>Gunneridae</taxon>
        <taxon>Pentapetalae</taxon>
        <taxon>rosids</taxon>
        <taxon>fabids</taxon>
        <taxon>Fabales</taxon>
        <taxon>Fabaceae</taxon>
        <taxon>Papilionoideae</taxon>
        <taxon>50 kb inversion clade</taxon>
        <taxon>NPAAA clade</taxon>
        <taxon>indigoferoid/millettioid clade</taxon>
        <taxon>Phaseoleae</taxon>
        <taxon>Vigna</taxon>
    </lineage>
</organism>
<name>A0A4D6ML61_VIGUN</name>
<evidence type="ECO:0000256" key="1">
    <source>
        <dbReference type="SAM" id="MobiDB-lite"/>
    </source>
</evidence>
<evidence type="ECO:0000313" key="2">
    <source>
        <dbReference type="EMBL" id="QCE01421.1"/>
    </source>
</evidence>
<gene>
    <name evidence="2" type="ORF">DEO72_LG7g2718</name>
</gene>
<keyword evidence="3" id="KW-1185">Reference proteome</keyword>
<feature type="compositionally biased region" description="Acidic residues" evidence="1">
    <location>
        <begin position="70"/>
        <end position="88"/>
    </location>
</feature>